<comment type="caution">
    <text evidence="1">The sequence shown here is derived from an EMBL/GenBank/DDBJ whole genome shotgun (WGS) entry which is preliminary data.</text>
</comment>
<keyword evidence="2" id="KW-1185">Reference proteome</keyword>
<organism evidence="1 2">
    <name type="scientific">Dreissena polymorpha</name>
    <name type="common">Zebra mussel</name>
    <name type="synonym">Mytilus polymorpha</name>
    <dbReference type="NCBI Taxonomy" id="45954"/>
    <lineage>
        <taxon>Eukaryota</taxon>
        <taxon>Metazoa</taxon>
        <taxon>Spiralia</taxon>
        <taxon>Lophotrochozoa</taxon>
        <taxon>Mollusca</taxon>
        <taxon>Bivalvia</taxon>
        <taxon>Autobranchia</taxon>
        <taxon>Heteroconchia</taxon>
        <taxon>Euheterodonta</taxon>
        <taxon>Imparidentia</taxon>
        <taxon>Neoheterodontei</taxon>
        <taxon>Myida</taxon>
        <taxon>Dreissenoidea</taxon>
        <taxon>Dreissenidae</taxon>
        <taxon>Dreissena</taxon>
    </lineage>
</organism>
<dbReference type="EMBL" id="JAIWYP010000010">
    <property type="protein sequence ID" value="KAH3748416.1"/>
    <property type="molecule type" value="Genomic_DNA"/>
</dbReference>
<evidence type="ECO:0000313" key="1">
    <source>
        <dbReference type="EMBL" id="KAH3748416.1"/>
    </source>
</evidence>
<reference evidence="1" key="2">
    <citation type="submission" date="2020-11" db="EMBL/GenBank/DDBJ databases">
        <authorList>
            <person name="McCartney M.A."/>
            <person name="Auch B."/>
            <person name="Kono T."/>
            <person name="Mallez S."/>
            <person name="Becker A."/>
            <person name="Gohl D.M."/>
            <person name="Silverstein K.A.T."/>
            <person name="Koren S."/>
            <person name="Bechman K.B."/>
            <person name="Herman A."/>
            <person name="Abrahante J.E."/>
            <person name="Garbe J."/>
        </authorList>
    </citation>
    <scope>NUCLEOTIDE SEQUENCE</scope>
    <source>
        <strain evidence="1">Duluth1</strain>
        <tissue evidence="1">Whole animal</tissue>
    </source>
</reference>
<accession>A0A9D4DG64</accession>
<protein>
    <submittedName>
        <fullName evidence="1">Uncharacterized protein</fullName>
    </submittedName>
</protein>
<proteinExistence type="predicted"/>
<dbReference type="Proteomes" id="UP000828390">
    <property type="component" value="Unassembled WGS sequence"/>
</dbReference>
<dbReference type="AlphaFoldDB" id="A0A9D4DG64"/>
<evidence type="ECO:0000313" key="2">
    <source>
        <dbReference type="Proteomes" id="UP000828390"/>
    </source>
</evidence>
<name>A0A9D4DG64_DREPO</name>
<sequence>MPSRYSGRFVWVQRVRKDELVASVRLKKSQTSVFGLSMPNLPTVPDKFCYASGLMSAFQSPWTMRMSFFGTLAMMRSTSL</sequence>
<reference evidence="1" key="1">
    <citation type="journal article" date="2019" name="bioRxiv">
        <title>The Genome of the Zebra Mussel, Dreissena polymorpha: A Resource for Invasive Species Research.</title>
        <authorList>
            <person name="McCartney M.A."/>
            <person name="Auch B."/>
            <person name="Kono T."/>
            <person name="Mallez S."/>
            <person name="Zhang Y."/>
            <person name="Obille A."/>
            <person name="Becker A."/>
            <person name="Abrahante J.E."/>
            <person name="Garbe J."/>
            <person name="Badalamenti J.P."/>
            <person name="Herman A."/>
            <person name="Mangelson H."/>
            <person name="Liachko I."/>
            <person name="Sullivan S."/>
            <person name="Sone E.D."/>
            <person name="Koren S."/>
            <person name="Silverstein K.A.T."/>
            <person name="Beckman K.B."/>
            <person name="Gohl D.M."/>
        </authorList>
    </citation>
    <scope>NUCLEOTIDE SEQUENCE</scope>
    <source>
        <strain evidence="1">Duluth1</strain>
        <tissue evidence="1">Whole animal</tissue>
    </source>
</reference>
<gene>
    <name evidence="1" type="ORF">DPMN_182861</name>
</gene>